<accession>A0A699YTI6</accession>
<protein>
    <submittedName>
        <fullName evidence="1">TPR_REGION domain-containing protein</fullName>
    </submittedName>
</protein>
<evidence type="ECO:0000313" key="2">
    <source>
        <dbReference type="Proteomes" id="UP000485058"/>
    </source>
</evidence>
<dbReference type="Proteomes" id="UP000485058">
    <property type="component" value="Unassembled WGS sequence"/>
</dbReference>
<keyword evidence="2" id="KW-1185">Reference proteome</keyword>
<proteinExistence type="predicted"/>
<dbReference type="Gene3D" id="1.25.40.10">
    <property type="entry name" value="Tetratricopeptide repeat domain"/>
    <property type="match status" value="1"/>
</dbReference>
<dbReference type="Pfam" id="PF13176">
    <property type="entry name" value="TPR_7"/>
    <property type="match status" value="1"/>
</dbReference>
<feature type="non-terminal residue" evidence="1">
    <location>
        <position position="1"/>
    </location>
</feature>
<dbReference type="EMBL" id="BLLF01000368">
    <property type="protein sequence ID" value="GFH11028.1"/>
    <property type="molecule type" value="Genomic_DNA"/>
</dbReference>
<dbReference type="InterPro" id="IPR011990">
    <property type="entry name" value="TPR-like_helical_dom_sf"/>
</dbReference>
<gene>
    <name evidence="1" type="ORF">HaLaN_06457</name>
</gene>
<dbReference type="AlphaFoldDB" id="A0A699YTI6"/>
<feature type="non-terminal residue" evidence="1">
    <location>
        <position position="89"/>
    </location>
</feature>
<sequence>VANYELAIRCYQRALEGNDPDGIALHSLAKLHQQRGDQEAAEQLYRTNLARLDQYASMQDTGRLAEAQSFCERLLDLGGPHKEKAKALA</sequence>
<dbReference type="InterPro" id="IPR019734">
    <property type="entry name" value="TPR_rpt"/>
</dbReference>
<dbReference type="SUPFAM" id="SSF48452">
    <property type="entry name" value="TPR-like"/>
    <property type="match status" value="1"/>
</dbReference>
<evidence type="ECO:0000313" key="1">
    <source>
        <dbReference type="EMBL" id="GFH11028.1"/>
    </source>
</evidence>
<name>A0A699YTI6_HAELA</name>
<reference evidence="1 2" key="1">
    <citation type="submission" date="2020-02" db="EMBL/GenBank/DDBJ databases">
        <title>Draft genome sequence of Haematococcus lacustris strain NIES-144.</title>
        <authorList>
            <person name="Morimoto D."/>
            <person name="Nakagawa S."/>
            <person name="Yoshida T."/>
            <person name="Sawayama S."/>
        </authorList>
    </citation>
    <scope>NUCLEOTIDE SEQUENCE [LARGE SCALE GENOMIC DNA]</scope>
    <source>
        <strain evidence="1 2">NIES-144</strain>
    </source>
</reference>
<organism evidence="1 2">
    <name type="scientific">Haematococcus lacustris</name>
    <name type="common">Green alga</name>
    <name type="synonym">Haematococcus pluvialis</name>
    <dbReference type="NCBI Taxonomy" id="44745"/>
    <lineage>
        <taxon>Eukaryota</taxon>
        <taxon>Viridiplantae</taxon>
        <taxon>Chlorophyta</taxon>
        <taxon>core chlorophytes</taxon>
        <taxon>Chlorophyceae</taxon>
        <taxon>CS clade</taxon>
        <taxon>Chlamydomonadales</taxon>
        <taxon>Haematococcaceae</taxon>
        <taxon>Haematococcus</taxon>
    </lineage>
</organism>
<comment type="caution">
    <text evidence="1">The sequence shown here is derived from an EMBL/GenBank/DDBJ whole genome shotgun (WGS) entry which is preliminary data.</text>
</comment>